<dbReference type="InterPro" id="IPR037041">
    <property type="entry name" value="Trigger_fac_C_sf"/>
</dbReference>
<evidence type="ECO:0000256" key="6">
    <source>
        <dbReference type="ARBA" id="ARBA00023306"/>
    </source>
</evidence>
<dbReference type="InterPro" id="IPR046357">
    <property type="entry name" value="PPIase_dom_sf"/>
</dbReference>
<dbReference type="EC" id="5.2.1.8" evidence="7"/>
<feature type="signal peptide" evidence="8">
    <location>
        <begin position="1"/>
        <end position="20"/>
    </location>
</feature>
<evidence type="ECO:0000256" key="5">
    <source>
        <dbReference type="ARBA" id="ARBA00023235"/>
    </source>
</evidence>
<reference evidence="10 11" key="1">
    <citation type="journal article" date="2021" name="ISME Commun">
        <title>Automated analysis of genomic sequences facilitates high-throughput and comprehensive description of bacteria.</title>
        <authorList>
            <person name="Hitch T.C.A."/>
        </authorList>
    </citation>
    <scope>NUCLEOTIDE SEQUENCE [LARGE SCALE GENOMIC DNA]</scope>
    <source>
        <strain evidence="10 11">Sanger_03</strain>
    </source>
</reference>
<sequence>MKKKLIVAVTGICMIAGALSGCSSDTAENDYVSVSGYKGIEIDKVDVDTDISDEDVENEINSVLEENATDKEVTGRAAQLGDTADINYVGKVDGQEFDGGSADNYPLELGSGSFIDGFEDSIVGHNVGETFDWNGKFPDDYQNTDLAGKDVVFTITVNALTEPELPELTDDFVKTVSEESETVEEYREEVRKNLEETAQENYDSELNSAVWEAVLEKAEVKGYPDGEVDRIYNTYLEQYQEMASYYNMEYDEFIQLYTEMTVDEFEEEAKEAAKDNIKQSQVAEVIAEKEGLTLTDEEYEKEFEKLAEDYGYEDVDDLKEVAGEETLKQLVLQPIVQEWLAENCVQKETDDGDK</sequence>
<dbReference type="InterPro" id="IPR001179">
    <property type="entry name" value="PPIase_FKBP_dom"/>
</dbReference>
<dbReference type="InterPro" id="IPR008880">
    <property type="entry name" value="Trigger_fac_C"/>
</dbReference>
<evidence type="ECO:0000259" key="9">
    <source>
        <dbReference type="PROSITE" id="PS50059"/>
    </source>
</evidence>
<dbReference type="InterPro" id="IPR005215">
    <property type="entry name" value="Trig_fac"/>
</dbReference>
<evidence type="ECO:0000256" key="3">
    <source>
        <dbReference type="ARBA" id="ARBA00022618"/>
    </source>
</evidence>
<evidence type="ECO:0000256" key="1">
    <source>
        <dbReference type="ARBA" id="ARBA00000971"/>
    </source>
</evidence>
<dbReference type="NCBIfam" id="TIGR00115">
    <property type="entry name" value="tig"/>
    <property type="match status" value="1"/>
</dbReference>
<protein>
    <recommendedName>
        <fullName evidence="7">peptidylprolyl isomerase</fullName>
        <ecNumber evidence="7">5.2.1.8</ecNumber>
    </recommendedName>
</protein>
<name>A0ABT2RRW7_9FIRM</name>
<dbReference type="Gene3D" id="1.10.3120.10">
    <property type="entry name" value="Trigger factor, C-terminal domain"/>
    <property type="match status" value="1"/>
</dbReference>
<dbReference type="Pfam" id="PF05698">
    <property type="entry name" value="Trigger_C"/>
    <property type="match status" value="1"/>
</dbReference>
<evidence type="ECO:0000256" key="8">
    <source>
        <dbReference type="SAM" id="SignalP"/>
    </source>
</evidence>
<comment type="catalytic activity">
    <reaction evidence="1 7">
        <text>[protein]-peptidylproline (omega=180) = [protein]-peptidylproline (omega=0)</text>
        <dbReference type="Rhea" id="RHEA:16237"/>
        <dbReference type="Rhea" id="RHEA-COMP:10747"/>
        <dbReference type="Rhea" id="RHEA-COMP:10748"/>
        <dbReference type="ChEBI" id="CHEBI:83833"/>
        <dbReference type="ChEBI" id="CHEBI:83834"/>
        <dbReference type="EC" id="5.2.1.8"/>
    </reaction>
</comment>
<keyword evidence="8" id="KW-0732">Signal</keyword>
<accession>A0ABT2RRW7</accession>
<dbReference type="InterPro" id="IPR027304">
    <property type="entry name" value="Trigger_fact/SurA_dom_sf"/>
</dbReference>
<dbReference type="SUPFAM" id="SSF54534">
    <property type="entry name" value="FKBP-like"/>
    <property type="match status" value="1"/>
</dbReference>
<keyword evidence="3" id="KW-0132">Cell division</keyword>
<comment type="subcellular location">
    <subcellularLocation>
        <location evidence="2">Cytoplasm</location>
    </subcellularLocation>
</comment>
<comment type="caution">
    <text evidence="10">The sequence shown here is derived from an EMBL/GenBank/DDBJ whole genome shotgun (WGS) entry which is preliminary data.</text>
</comment>
<evidence type="ECO:0000256" key="4">
    <source>
        <dbReference type="ARBA" id="ARBA00023110"/>
    </source>
</evidence>
<dbReference type="EMBL" id="JAOQJU010000028">
    <property type="protein sequence ID" value="MCU6687874.1"/>
    <property type="molecule type" value="Genomic_DNA"/>
</dbReference>
<dbReference type="PROSITE" id="PS50059">
    <property type="entry name" value="FKBP_PPIASE"/>
    <property type="match status" value="1"/>
</dbReference>
<evidence type="ECO:0000256" key="7">
    <source>
        <dbReference type="PROSITE-ProRule" id="PRU00277"/>
    </source>
</evidence>
<dbReference type="PROSITE" id="PS51257">
    <property type="entry name" value="PROKAR_LIPOPROTEIN"/>
    <property type="match status" value="1"/>
</dbReference>
<feature type="chain" id="PRO_5046349831" description="peptidylprolyl isomerase" evidence="8">
    <location>
        <begin position="21"/>
        <end position="354"/>
    </location>
</feature>
<dbReference type="Gene3D" id="3.10.50.40">
    <property type="match status" value="1"/>
</dbReference>
<evidence type="ECO:0000313" key="10">
    <source>
        <dbReference type="EMBL" id="MCU6687874.1"/>
    </source>
</evidence>
<keyword evidence="11" id="KW-1185">Reference proteome</keyword>
<dbReference type="Pfam" id="PF00254">
    <property type="entry name" value="FKBP_C"/>
    <property type="match status" value="1"/>
</dbReference>
<keyword evidence="4 7" id="KW-0697">Rotamase</keyword>
<dbReference type="RefSeq" id="WP_158371701.1">
    <property type="nucleotide sequence ID" value="NZ_JAOQJU010000028.1"/>
</dbReference>
<organism evidence="10 11">
    <name type="scientific">Dorea acetigenes</name>
    <dbReference type="NCBI Taxonomy" id="2981787"/>
    <lineage>
        <taxon>Bacteria</taxon>
        <taxon>Bacillati</taxon>
        <taxon>Bacillota</taxon>
        <taxon>Clostridia</taxon>
        <taxon>Lachnospirales</taxon>
        <taxon>Lachnospiraceae</taxon>
        <taxon>Dorea</taxon>
    </lineage>
</organism>
<dbReference type="SUPFAM" id="SSF109998">
    <property type="entry name" value="Triger factor/SurA peptide-binding domain-like"/>
    <property type="match status" value="1"/>
</dbReference>
<proteinExistence type="predicted"/>
<evidence type="ECO:0000256" key="2">
    <source>
        <dbReference type="ARBA" id="ARBA00004496"/>
    </source>
</evidence>
<keyword evidence="5 7" id="KW-0413">Isomerase</keyword>
<gene>
    <name evidence="10" type="primary">tig</name>
    <name evidence="10" type="ORF">OCV99_15330</name>
</gene>
<dbReference type="GO" id="GO:0003755">
    <property type="term" value="F:peptidyl-prolyl cis-trans isomerase activity"/>
    <property type="evidence" value="ECO:0007669"/>
    <property type="project" value="UniProtKB-EC"/>
</dbReference>
<keyword evidence="6" id="KW-0131">Cell cycle</keyword>
<evidence type="ECO:0000313" key="11">
    <source>
        <dbReference type="Proteomes" id="UP001652431"/>
    </source>
</evidence>
<dbReference type="Proteomes" id="UP001652431">
    <property type="component" value="Unassembled WGS sequence"/>
</dbReference>
<feature type="domain" description="PPIase FKBP-type" evidence="9">
    <location>
        <begin position="81"/>
        <end position="129"/>
    </location>
</feature>